<dbReference type="PANTHER" id="PTHR37422">
    <property type="entry name" value="TEICHURONIC ACID BIOSYNTHESIS PROTEIN TUAE"/>
    <property type="match status" value="1"/>
</dbReference>
<evidence type="ECO:0000313" key="9">
    <source>
        <dbReference type="EMBL" id="MRD48613.1"/>
    </source>
</evidence>
<dbReference type="Proteomes" id="UP000487350">
    <property type="component" value="Unassembled WGS sequence"/>
</dbReference>
<dbReference type="InterPro" id="IPR031726">
    <property type="entry name" value="PglL_A"/>
</dbReference>
<feature type="transmembrane region" description="Helical" evidence="5">
    <location>
        <begin position="323"/>
        <end position="342"/>
    </location>
</feature>
<keyword evidence="4 5" id="KW-0472">Membrane</keyword>
<feature type="transmembrane region" description="Helical" evidence="5">
    <location>
        <begin position="404"/>
        <end position="422"/>
    </location>
</feature>
<organism evidence="9 10">
    <name type="scientific">Caenimonas koreensis DSM 17982</name>
    <dbReference type="NCBI Taxonomy" id="1121255"/>
    <lineage>
        <taxon>Bacteria</taxon>
        <taxon>Pseudomonadati</taxon>
        <taxon>Pseudomonadota</taxon>
        <taxon>Betaproteobacteria</taxon>
        <taxon>Burkholderiales</taxon>
        <taxon>Comamonadaceae</taxon>
        <taxon>Caenimonas</taxon>
    </lineage>
</organism>
<name>A0A844B5X5_9BURK</name>
<feature type="transmembrane region" description="Helical" evidence="5">
    <location>
        <begin position="108"/>
        <end position="129"/>
    </location>
</feature>
<feature type="domain" description="O-antigen ligase-related" evidence="6">
    <location>
        <begin position="184"/>
        <end position="330"/>
    </location>
</feature>
<feature type="transmembrane region" description="Helical" evidence="5">
    <location>
        <begin position="222"/>
        <end position="243"/>
    </location>
</feature>
<reference evidence="9 10" key="1">
    <citation type="submission" date="2019-11" db="EMBL/GenBank/DDBJ databases">
        <title>Caenimonas koreensis gen. nov., sp. nov., isolated from activated sludge.</title>
        <authorList>
            <person name="Seung H.R."/>
        </authorList>
    </citation>
    <scope>NUCLEOTIDE SEQUENCE [LARGE SCALE GENOMIC DNA]</scope>
    <source>
        <strain evidence="9 10">EMB320</strain>
    </source>
</reference>
<evidence type="ECO:0000259" key="8">
    <source>
        <dbReference type="Pfam" id="PF15864"/>
    </source>
</evidence>
<dbReference type="PANTHER" id="PTHR37422:SF13">
    <property type="entry name" value="LIPOPOLYSACCHARIDE BIOSYNTHESIS PROTEIN PA4999-RELATED"/>
    <property type="match status" value="1"/>
</dbReference>
<dbReference type="AlphaFoldDB" id="A0A844B5X5"/>
<feature type="transmembrane region" description="Helical" evidence="5">
    <location>
        <begin position="179"/>
        <end position="201"/>
    </location>
</feature>
<comment type="subcellular location">
    <subcellularLocation>
        <location evidence="1">Membrane</location>
        <topology evidence="1">Multi-pass membrane protein</topology>
    </subcellularLocation>
</comment>
<dbReference type="GO" id="GO:0016020">
    <property type="term" value="C:membrane"/>
    <property type="evidence" value="ECO:0007669"/>
    <property type="project" value="UniProtKB-SubCell"/>
</dbReference>
<evidence type="ECO:0000256" key="3">
    <source>
        <dbReference type="ARBA" id="ARBA00022989"/>
    </source>
</evidence>
<comment type="caution">
    <text evidence="9">The sequence shown here is derived from an EMBL/GenBank/DDBJ whole genome shotgun (WGS) entry which is preliminary data.</text>
</comment>
<proteinExistence type="predicted"/>
<dbReference type="InterPro" id="IPR051533">
    <property type="entry name" value="WaaL-like"/>
</dbReference>
<dbReference type="InterPro" id="IPR021797">
    <property type="entry name" value="Wzy_C_2"/>
</dbReference>
<evidence type="ECO:0000259" key="7">
    <source>
        <dbReference type="Pfam" id="PF11846"/>
    </source>
</evidence>
<keyword evidence="2 5" id="KW-0812">Transmembrane</keyword>
<evidence type="ECO:0000256" key="2">
    <source>
        <dbReference type="ARBA" id="ARBA00022692"/>
    </source>
</evidence>
<feature type="transmembrane region" description="Helical" evidence="5">
    <location>
        <begin position="74"/>
        <end position="96"/>
    </location>
</feature>
<gene>
    <name evidence="9" type="ORF">GHT07_15095</name>
</gene>
<dbReference type="Pfam" id="PF15864">
    <property type="entry name" value="PglL_A"/>
    <property type="match status" value="1"/>
</dbReference>
<dbReference type="EMBL" id="WJBU01000014">
    <property type="protein sequence ID" value="MRD48613.1"/>
    <property type="molecule type" value="Genomic_DNA"/>
</dbReference>
<dbReference type="Pfam" id="PF11846">
    <property type="entry name" value="Wzy_C_2"/>
    <property type="match status" value="1"/>
</dbReference>
<keyword evidence="3 5" id="KW-1133">Transmembrane helix</keyword>
<feature type="transmembrane region" description="Helical" evidence="5">
    <location>
        <begin position="354"/>
        <end position="373"/>
    </location>
</feature>
<sequence length="533" mass="58106">MRRRASWGGAGLFALLVFPWLNARASGPSASVEPWLISALCCALAYGAMRPAAPSRVIGIALACVAGWTLSRSGFALETLAAAGSCLVIFMASALAASCTDNERLLRAIAFAWLAAALLSTLIALFQYFGVADAFNPWISTTTEGEAFANLRQRNQFASLTVIGMATLFWLAPQRLGMPLAMSAMAWLAIGNAATTSRTGLAEMMLMGMLALLWRGRSRERTALWVGGLAVYALAALVLPWLLDAATGTSGHHLWERVASVDSCSSRSVLWANVLHLVAQRPWIGWGWGELDYAHYYNLYGGARFCDILDNAHNLPLHIAVELGVPAALAACIAVAWVVVRAKPWLETDPRRQMAWGVVIVIALHSMLEYPLWYGPFQISIGLAIGLLCRPRAADGGVLPHSSVLAPVLASLTLVALVWASWDYSRVSQIYLPAEARAQAYRDDPLAKVRHSWLFRGQAAFAEVTLTPLTLDNKEWMFAQSQSLLHYSPEPRIIEKVIESATLTNQLDVATGHLARFRAAFPESYAEWSKAKR</sequence>
<dbReference type="InterPro" id="IPR007016">
    <property type="entry name" value="O-antigen_ligase-rel_domated"/>
</dbReference>
<evidence type="ECO:0000256" key="5">
    <source>
        <dbReference type="SAM" id="Phobius"/>
    </source>
</evidence>
<evidence type="ECO:0000256" key="4">
    <source>
        <dbReference type="ARBA" id="ARBA00023136"/>
    </source>
</evidence>
<dbReference type="Pfam" id="PF04932">
    <property type="entry name" value="Wzy_C"/>
    <property type="match status" value="1"/>
</dbReference>
<evidence type="ECO:0000256" key="1">
    <source>
        <dbReference type="ARBA" id="ARBA00004141"/>
    </source>
</evidence>
<protein>
    <submittedName>
        <fullName evidence="9">Polymerase</fullName>
    </submittedName>
</protein>
<evidence type="ECO:0000259" key="6">
    <source>
        <dbReference type="Pfam" id="PF04932"/>
    </source>
</evidence>
<evidence type="ECO:0000313" key="10">
    <source>
        <dbReference type="Proteomes" id="UP000487350"/>
    </source>
</evidence>
<dbReference type="OrthoDB" id="4448at2"/>
<accession>A0A844B5X5</accession>
<keyword evidence="10" id="KW-1185">Reference proteome</keyword>
<feature type="domain" description="Virulence factor membrane-bound polymerase C-terminal" evidence="7">
    <location>
        <begin position="354"/>
        <end position="532"/>
    </location>
</feature>
<feature type="domain" description="Protein glycosylation ligase" evidence="8">
    <location>
        <begin position="147"/>
        <end position="171"/>
    </location>
</feature>